<reference evidence="2 3" key="1">
    <citation type="journal article" date="2016" name="Mol. Biol. Evol.">
        <title>Comparative Genomics of Early-Diverging Mushroom-Forming Fungi Provides Insights into the Origins of Lignocellulose Decay Capabilities.</title>
        <authorList>
            <person name="Nagy L.G."/>
            <person name="Riley R."/>
            <person name="Tritt A."/>
            <person name="Adam C."/>
            <person name="Daum C."/>
            <person name="Floudas D."/>
            <person name="Sun H."/>
            <person name="Yadav J.S."/>
            <person name="Pangilinan J."/>
            <person name="Larsson K.H."/>
            <person name="Matsuura K."/>
            <person name="Barry K."/>
            <person name="Labutti K."/>
            <person name="Kuo R."/>
            <person name="Ohm R.A."/>
            <person name="Bhattacharya S.S."/>
            <person name="Shirouzu T."/>
            <person name="Yoshinaga Y."/>
            <person name="Martin F.M."/>
            <person name="Grigoriev I.V."/>
            <person name="Hibbett D.S."/>
        </authorList>
    </citation>
    <scope>NUCLEOTIDE SEQUENCE [LARGE SCALE GENOMIC DNA]</scope>
    <source>
        <strain evidence="2 3">HHB10207 ss-3</strain>
    </source>
</reference>
<evidence type="ECO:0000313" key="3">
    <source>
        <dbReference type="Proteomes" id="UP000076798"/>
    </source>
</evidence>
<feature type="compositionally biased region" description="Low complexity" evidence="1">
    <location>
        <begin position="13"/>
        <end position="27"/>
    </location>
</feature>
<dbReference type="AlphaFoldDB" id="A0A166C5Z0"/>
<feature type="region of interest" description="Disordered" evidence="1">
    <location>
        <begin position="12"/>
        <end position="62"/>
    </location>
</feature>
<gene>
    <name evidence="2" type="ORF">SISSUDRAFT_1048962</name>
</gene>
<evidence type="ECO:0000256" key="1">
    <source>
        <dbReference type="SAM" id="MobiDB-lite"/>
    </source>
</evidence>
<dbReference type="Proteomes" id="UP000076798">
    <property type="component" value="Unassembled WGS sequence"/>
</dbReference>
<proteinExistence type="predicted"/>
<organism evidence="2 3">
    <name type="scientific">Sistotremastrum suecicum HHB10207 ss-3</name>
    <dbReference type="NCBI Taxonomy" id="1314776"/>
    <lineage>
        <taxon>Eukaryota</taxon>
        <taxon>Fungi</taxon>
        <taxon>Dikarya</taxon>
        <taxon>Basidiomycota</taxon>
        <taxon>Agaricomycotina</taxon>
        <taxon>Agaricomycetes</taxon>
        <taxon>Sistotremastrales</taxon>
        <taxon>Sistotremastraceae</taxon>
        <taxon>Sistotremastrum</taxon>
    </lineage>
</organism>
<dbReference type="EMBL" id="KV428091">
    <property type="protein sequence ID" value="KZT37114.1"/>
    <property type="molecule type" value="Genomic_DNA"/>
</dbReference>
<evidence type="ECO:0000313" key="2">
    <source>
        <dbReference type="EMBL" id="KZT37114.1"/>
    </source>
</evidence>
<feature type="compositionally biased region" description="Low complexity" evidence="1">
    <location>
        <begin position="40"/>
        <end position="54"/>
    </location>
</feature>
<sequence>MSDHKPSFLIEHILPSPSPISSSSSTIPPLPPSAEFTEFSSSSSLSSSSDHSSSQTPLYRIHRTPLAGQPTRLIYKIYDLTTPSPFGPGSSNSNRTGRADVFMEAFAVIDFGTRWMTGGGGGGNGGWREDAKVVIGSGASAISIKLDEYLSRAGNGNWDTYRRFRGRDTQPYEWLTKAGLHDIDWICATPLDYLIAQYTLPTDTLPPSAYEKPTAEYHPRSGWGLFVSRNARGMTPEILTTLWAMRVIRHITSHH</sequence>
<keyword evidence="3" id="KW-1185">Reference proteome</keyword>
<accession>A0A166C5Z0</accession>
<name>A0A166C5Z0_9AGAM</name>
<protein>
    <submittedName>
        <fullName evidence="2">Uncharacterized protein</fullName>
    </submittedName>
</protein>